<evidence type="ECO:0000313" key="6">
    <source>
        <dbReference type="Proteomes" id="UP000603602"/>
    </source>
</evidence>
<dbReference type="PANTHER" id="PTHR22617">
    <property type="entry name" value="CHEMOTAXIS SENSOR HISTIDINE KINASE-RELATED"/>
    <property type="match status" value="1"/>
</dbReference>
<dbReference type="Gene3D" id="2.40.50.180">
    <property type="entry name" value="CheA-289, Domain 4"/>
    <property type="match status" value="1"/>
</dbReference>
<dbReference type="Pfam" id="PF01584">
    <property type="entry name" value="CheW"/>
    <property type="match status" value="1"/>
</dbReference>
<protein>
    <recommendedName>
        <fullName evidence="2">Chemotaxis protein CheW</fullName>
    </recommendedName>
</protein>
<comment type="caution">
    <text evidence="5">The sequence shown here is derived from an EMBL/GenBank/DDBJ whole genome shotgun (WGS) entry which is preliminary data.</text>
</comment>
<dbReference type="CDD" id="cd00732">
    <property type="entry name" value="CheW"/>
    <property type="match status" value="1"/>
</dbReference>
<dbReference type="SMART" id="SM00260">
    <property type="entry name" value="CheW"/>
    <property type="match status" value="1"/>
</dbReference>
<dbReference type="SUPFAM" id="SSF50341">
    <property type="entry name" value="CheW-like"/>
    <property type="match status" value="1"/>
</dbReference>
<organism evidence="5 6">
    <name type="scientific">Thauera sedimentorum</name>
    <dbReference type="NCBI Taxonomy" id="2767595"/>
    <lineage>
        <taxon>Bacteria</taxon>
        <taxon>Pseudomonadati</taxon>
        <taxon>Pseudomonadota</taxon>
        <taxon>Betaproteobacteria</taxon>
        <taxon>Rhodocyclales</taxon>
        <taxon>Zoogloeaceae</taxon>
        <taxon>Thauera</taxon>
    </lineage>
</organism>
<dbReference type="PANTHER" id="PTHR22617:SF45">
    <property type="entry name" value="CHEMOTAXIS PROTEIN CHEW"/>
    <property type="match status" value="1"/>
</dbReference>
<keyword evidence="3" id="KW-0963">Cytoplasm</keyword>
<evidence type="ECO:0000256" key="1">
    <source>
        <dbReference type="ARBA" id="ARBA00004496"/>
    </source>
</evidence>
<dbReference type="InterPro" id="IPR002545">
    <property type="entry name" value="CheW-lke_dom"/>
</dbReference>
<accession>A0ABR9B7K3</accession>
<evidence type="ECO:0000313" key="5">
    <source>
        <dbReference type="EMBL" id="MBD8502242.1"/>
    </source>
</evidence>
<name>A0ABR9B7K3_9RHOO</name>
<keyword evidence="6" id="KW-1185">Reference proteome</keyword>
<comment type="subcellular location">
    <subcellularLocation>
        <location evidence="1">Cytoplasm</location>
    </subcellularLocation>
</comment>
<dbReference type="PROSITE" id="PS50851">
    <property type="entry name" value="CHEW"/>
    <property type="match status" value="1"/>
</dbReference>
<feature type="domain" description="CheW-like" evidence="4">
    <location>
        <begin position="18"/>
        <end position="158"/>
    </location>
</feature>
<sequence length="167" mass="17713">MTHDPSVSAASAQPGPAPREYLSFMLADETYAIDILAVREIRADEPTTRIAGAPDHVRGVLNLRGVIVPVVDLRRHFGLGATAAGGTTVIVVLELETRLVGMLVDALNDVIPLREEDIRPAPELASAAGAGYIRGLVVADGRMLIVLDVVGLLQSPEMALFGPREES</sequence>
<evidence type="ECO:0000259" key="4">
    <source>
        <dbReference type="PROSITE" id="PS50851"/>
    </source>
</evidence>
<dbReference type="InterPro" id="IPR039315">
    <property type="entry name" value="CheW"/>
</dbReference>
<dbReference type="InterPro" id="IPR036061">
    <property type="entry name" value="CheW-like_dom_sf"/>
</dbReference>
<dbReference type="Gene3D" id="2.30.30.40">
    <property type="entry name" value="SH3 Domains"/>
    <property type="match status" value="1"/>
</dbReference>
<evidence type="ECO:0000256" key="2">
    <source>
        <dbReference type="ARBA" id="ARBA00021483"/>
    </source>
</evidence>
<dbReference type="RefSeq" id="WP_187717034.1">
    <property type="nucleotide sequence ID" value="NZ_JACTAH010000001.1"/>
</dbReference>
<dbReference type="Proteomes" id="UP000603602">
    <property type="component" value="Unassembled WGS sequence"/>
</dbReference>
<evidence type="ECO:0000256" key="3">
    <source>
        <dbReference type="ARBA" id="ARBA00022490"/>
    </source>
</evidence>
<proteinExistence type="predicted"/>
<gene>
    <name evidence="5" type="ORF">IFO67_05060</name>
</gene>
<reference evidence="6" key="1">
    <citation type="submission" date="2023-07" db="EMBL/GenBank/DDBJ databases">
        <title>Thauera sp. CAU 1555 isolated from sand of Yaerae Beach.</title>
        <authorList>
            <person name="Kim W."/>
        </authorList>
    </citation>
    <scope>NUCLEOTIDE SEQUENCE [LARGE SCALE GENOMIC DNA]</scope>
    <source>
        <strain evidence="6">CAU 1555</strain>
    </source>
</reference>
<dbReference type="EMBL" id="JACYTO010000001">
    <property type="protein sequence ID" value="MBD8502242.1"/>
    <property type="molecule type" value="Genomic_DNA"/>
</dbReference>